<gene>
    <name evidence="3" type="ORF">CHYS00102_LOCUS10551</name>
</gene>
<name>A0A7S1BDC7_9STRA</name>
<feature type="domain" description="Methyltransferase small" evidence="2">
    <location>
        <begin position="370"/>
        <end position="461"/>
    </location>
</feature>
<evidence type="ECO:0000313" key="3">
    <source>
        <dbReference type="EMBL" id="CAD8883356.1"/>
    </source>
</evidence>
<dbReference type="GO" id="GO:0008168">
    <property type="term" value="F:methyltransferase activity"/>
    <property type="evidence" value="ECO:0007669"/>
    <property type="project" value="InterPro"/>
</dbReference>
<keyword evidence="1" id="KW-0732">Signal</keyword>
<organism evidence="3">
    <name type="scientific">Corethron hystrix</name>
    <dbReference type="NCBI Taxonomy" id="216773"/>
    <lineage>
        <taxon>Eukaryota</taxon>
        <taxon>Sar</taxon>
        <taxon>Stramenopiles</taxon>
        <taxon>Ochrophyta</taxon>
        <taxon>Bacillariophyta</taxon>
        <taxon>Coscinodiscophyceae</taxon>
        <taxon>Corethrophycidae</taxon>
        <taxon>Corethrales</taxon>
        <taxon>Corethraceae</taxon>
        <taxon>Corethron</taxon>
    </lineage>
</organism>
<dbReference type="PANTHER" id="PTHR18895">
    <property type="entry name" value="HEMK METHYLTRANSFERASE"/>
    <property type="match status" value="1"/>
</dbReference>
<sequence length="664" mass="73127">MKTSPLLWRHHSAGYLSLFICSILMALDHRTAAKAFSRNATSVDTCRRTKGAAPFISTRIHFVAPWGDRSLFFLRRGMRRYTMLDASGRKICRRMRNVVMRGGDRDDEPKVIIDDGDKNTDDDVTELYARAEKMRIMGYIPQATEVYQKVLKDRRQNMDITAASRIACAESTPSRQDLACPLDEPRIVALRYLLLEKCGYTMTSIRSFFGIRKDLCPIGAIFVTPAKAGDGVLKGTRSTPREEMEDRDNMALWCVVRMFLLGYASSRKILLKYLGKDSVSLFEELGMAYPCELDPTLMVPYVTIFPLDCPLEDGTSAPLIFVTDWHPKVLLTTKVGKSSDGAVMYIGPDSLALVRHLLPLSLRSSSSGNGPRILDFCCGSGVQAICALISSLSSTSYGVCVDINNRALQFACFNAYLNGVGKKIAAVKHDLAMNDLEKISILNNFGAGKGFDLVMANPPFVPTPENMTEKGHGGGIDEVYNNISIAVSGRYGLFSSGGANGEEILRPIIEKAPRLLTNDCGILAIVSEFMNPGESLCRRIEGWWSFGTQPLDNMIHNVTSSGVLFTNELSLDAGEYSRRRAGGDIAQVAIWETHLSKVGISKVSPGLLYIRTALTPAVPKVVSANEVNVEHVVVPRMKGPSSGSLWTPHNNAAVEFTRSHQWWG</sequence>
<dbReference type="SUPFAM" id="SSF53335">
    <property type="entry name" value="S-adenosyl-L-methionine-dependent methyltransferases"/>
    <property type="match status" value="1"/>
</dbReference>
<evidence type="ECO:0000256" key="1">
    <source>
        <dbReference type="SAM" id="SignalP"/>
    </source>
</evidence>
<dbReference type="InterPro" id="IPR007848">
    <property type="entry name" value="Small_mtfrase_dom"/>
</dbReference>
<proteinExistence type="predicted"/>
<dbReference type="PANTHER" id="PTHR18895:SF74">
    <property type="entry name" value="MTRF1L RELEASE FACTOR GLUTAMINE METHYLTRANSFERASE"/>
    <property type="match status" value="1"/>
</dbReference>
<dbReference type="Gene3D" id="3.40.50.150">
    <property type="entry name" value="Vaccinia Virus protein VP39"/>
    <property type="match status" value="1"/>
</dbReference>
<dbReference type="InterPro" id="IPR029063">
    <property type="entry name" value="SAM-dependent_MTases_sf"/>
</dbReference>
<dbReference type="EMBL" id="HBFR01014424">
    <property type="protein sequence ID" value="CAD8883356.1"/>
    <property type="molecule type" value="Transcribed_RNA"/>
</dbReference>
<reference evidence="3" key="1">
    <citation type="submission" date="2021-01" db="EMBL/GenBank/DDBJ databases">
        <authorList>
            <person name="Corre E."/>
            <person name="Pelletier E."/>
            <person name="Niang G."/>
            <person name="Scheremetjew M."/>
            <person name="Finn R."/>
            <person name="Kale V."/>
            <person name="Holt S."/>
            <person name="Cochrane G."/>
            <person name="Meng A."/>
            <person name="Brown T."/>
            <person name="Cohen L."/>
        </authorList>
    </citation>
    <scope>NUCLEOTIDE SEQUENCE</scope>
    <source>
        <strain evidence="3">308</strain>
    </source>
</reference>
<dbReference type="InterPro" id="IPR050320">
    <property type="entry name" value="N5-glutamine_MTase"/>
</dbReference>
<accession>A0A7S1BDC7</accession>
<dbReference type="AlphaFoldDB" id="A0A7S1BDC7"/>
<feature type="chain" id="PRO_5031393360" description="Methyltransferase small domain-containing protein" evidence="1">
    <location>
        <begin position="34"/>
        <end position="664"/>
    </location>
</feature>
<protein>
    <recommendedName>
        <fullName evidence="2">Methyltransferase small domain-containing protein</fullName>
    </recommendedName>
</protein>
<dbReference type="CDD" id="cd02440">
    <property type="entry name" value="AdoMet_MTases"/>
    <property type="match status" value="1"/>
</dbReference>
<feature type="signal peptide" evidence="1">
    <location>
        <begin position="1"/>
        <end position="33"/>
    </location>
</feature>
<dbReference type="Pfam" id="PF05175">
    <property type="entry name" value="MTS"/>
    <property type="match status" value="1"/>
</dbReference>
<evidence type="ECO:0000259" key="2">
    <source>
        <dbReference type="Pfam" id="PF05175"/>
    </source>
</evidence>
<dbReference type="GO" id="GO:0005739">
    <property type="term" value="C:mitochondrion"/>
    <property type="evidence" value="ECO:0007669"/>
    <property type="project" value="TreeGrafter"/>
</dbReference>